<sequence length="247" mass="26650">MTTEPDSRAATNALLDGLRQGRWRPRAWTRFLLDTTRRSISQARLRPPALGEITVLHLVFAAAGRRKRPVWTVASWVLAATHLGMLEDRRSLGAADIVTLTRANLPAISDGWAVPLVALASDLADGRLARGLGTASRFGAAADSLADAAFWAWYALHHEPSIRVRTAALAAWVAPVVAVATASFGRGRMVDTPRPVLVRPAAAMQAVLTARALLRWTRGYRSSRQTPQSRNRSGHSSGIPAIGEDVS</sequence>
<evidence type="ECO:0000256" key="3">
    <source>
        <dbReference type="SAM" id="MobiDB-lite"/>
    </source>
</evidence>
<accession>A0A2N3WUV9</accession>
<evidence type="ECO:0000313" key="7">
    <source>
        <dbReference type="Proteomes" id="UP000550260"/>
    </source>
</evidence>
<dbReference type="PROSITE" id="PS00379">
    <property type="entry name" value="CDP_ALCOHOL_P_TRANSF"/>
    <property type="match status" value="1"/>
</dbReference>
<protein>
    <submittedName>
        <fullName evidence="4">CDP-alcohol phosphatidyltransferase family protein</fullName>
    </submittedName>
    <submittedName>
        <fullName evidence="5">CDP-alcohol phosphatidyltransferase-like enzyme</fullName>
    </submittedName>
</protein>
<keyword evidence="1 2" id="KW-0808">Transferase</keyword>
<evidence type="ECO:0000313" key="4">
    <source>
        <dbReference type="EMBL" id="MBB2497675.1"/>
    </source>
</evidence>
<name>A0A2N3WUV9_9PSEU</name>
<organism evidence="5 6">
    <name type="scientific">Amycolatopsis echigonensis</name>
    <dbReference type="NCBI Taxonomy" id="2576905"/>
    <lineage>
        <taxon>Bacteria</taxon>
        <taxon>Bacillati</taxon>
        <taxon>Actinomycetota</taxon>
        <taxon>Actinomycetes</taxon>
        <taxon>Pseudonocardiales</taxon>
        <taxon>Pseudonocardiaceae</taxon>
        <taxon>Amycolatopsis</taxon>
    </lineage>
</organism>
<feature type="region of interest" description="Disordered" evidence="3">
    <location>
        <begin position="220"/>
        <end position="247"/>
    </location>
</feature>
<comment type="caution">
    <text evidence="5">The sequence shown here is derived from an EMBL/GenBank/DDBJ whole genome shotgun (WGS) entry which is preliminary data.</text>
</comment>
<dbReference type="GO" id="GO:0008654">
    <property type="term" value="P:phospholipid biosynthetic process"/>
    <property type="evidence" value="ECO:0007669"/>
    <property type="project" value="InterPro"/>
</dbReference>
<proteinExistence type="inferred from homology"/>
<dbReference type="InterPro" id="IPR048254">
    <property type="entry name" value="CDP_ALCOHOL_P_TRANSF_CS"/>
</dbReference>
<dbReference type="InterPro" id="IPR000462">
    <property type="entry name" value="CDP-OH_P_trans"/>
</dbReference>
<comment type="similarity">
    <text evidence="2">Belongs to the CDP-alcohol phosphatidyltransferase class-I family.</text>
</comment>
<dbReference type="Pfam" id="PF01066">
    <property type="entry name" value="CDP-OH_P_transf"/>
    <property type="match status" value="1"/>
</dbReference>
<gene>
    <name evidence="5" type="ORF">ATK30_8644</name>
    <name evidence="4" type="ORF">H5411_00795</name>
</gene>
<keyword evidence="6" id="KW-1185">Reference proteome</keyword>
<dbReference type="InterPro" id="IPR043130">
    <property type="entry name" value="CDP-OH_PTrfase_TM_dom"/>
</dbReference>
<dbReference type="AlphaFoldDB" id="A0A2N3WUV9"/>
<dbReference type="Proteomes" id="UP000233750">
    <property type="component" value="Unassembled WGS sequence"/>
</dbReference>
<evidence type="ECO:0000256" key="1">
    <source>
        <dbReference type="ARBA" id="ARBA00022679"/>
    </source>
</evidence>
<dbReference type="EMBL" id="JACJHR010000001">
    <property type="protein sequence ID" value="MBB2497675.1"/>
    <property type="molecule type" value="Genomic_DNA"/>
</dbReference>
<feature type="compositionally biased region" description="Polar residues" evidence="3">
    <location>
        <begin position="220"/>
        <end position="236"/>
    </location>
</feature>
<evidence type="ECO:0000256" key="2">
    <source>
        <dbReference type="RuleBase" id="RU003750"/>
    </source>
</evidence>
<dbReference type="Proteomes" id="UP000550260">
    <property type="component" value="Unassembled WGS sequence"/>
</dbReference>
<dbReference type="Gene3D" id="1.20.120.1760">
    <property type="match status" value="1"/>
</dbReference>
<reference evidence="4 7" key="2">
    <citation type="submission" date="2020-08" db="EMBL/GenBank/DDBJ databases">
        <title>Amycolatopsis echigonensis JCM 21831.</title>
        <authorList>
            <person name="Tedsree N."/>
            <person name="Kuncharoen N."/>
            <person name="Likhitwitayawuid K."/>
            <person name="Tanasupawat S."/>
        </authorList>
    </citation>
    <scope>NUCLEOTIDE SEQUENCE [LARGE SCALE GENOMIC DNA]</scope>
    <source>
        <strain evidence="4 7">JCM 21831</strain>
    </source>
</reference>
<dbReference type="RefSeq" id="WP_183122643.1">
    <property type="nucleotide sequence ID" value="NZ_JACJHR010000001.1"/>
</dbReference>
<evidence type="ECO:0000313" key="6">
    <source>
        <dbReference type="Proteomes" id="UP000233750"/>
    </source>
</evidence>
<dbReference type="GO" id="GO:0016780">
    <property type="term" value="F:phosphotransferase activity, for other substituted phosphate groups"/>
    <property type="evidence" value="ECO:0007669"/>
    <property type="project" value="InterPro"/>
</dbReference>
<dbReference type="GO" id="GO:0016020">
    <property type="term" value="C:membrane"/>
    <property type="evidence" value="ECO:0007669"/>
    <property type="project" value="InterPro"/>
</dbReference>
<reference evidence="5 6" key="1">
    <citation type="submission" date="2017-12" db="EMBL/GenBank/DDBJ databases">
        <title>Sequencing the genomes of 1000 Actinobacteria strains.</title>
        <authorList>
            <person name="Klenk H.-P."/>
        </authorList>
    </citation>
    <scope>NUCLEOTIDE SEQUENCE [LARGE SCALE GENOMIC DNA]</scope>
    <source>
        <strain evidence="5 6">DSM 45165</strain>
    </source>
</reference>
<accession>A0A8E1VQG4</accession>
<dbReference type="EMBL" id="PJMY01000003">
    <property type="protein sequence ID" value="PKV97653.1"/>
    <property type="molecule type" value="Genomic_DNA"/>
</dbReference>
<evidence type="ECO:0000313" key="5">
    <source>
        <dbReference type="EMBL" id="PKV97653.1"/>
    </source>
</evidence>